<reference evidence="3" key="1">
    <citation type="journal article" date="2023" name="Mol. Biol. Evol.">
        <title>Third-Generation Sequencing Reveals the Adaptive Role of the Epigenome in Three Deep-Sea Polychaetes.</title>
        <authorList>
            <person name="Perez M."/>
            <person name="Aroh O."/>
            <person name="Sun Y."/>
            <person name="Lan Y."/>
            <person name="Juniper S.K."/>
            <person name="Young C.R."/>
            <person name="Angers B."/>
            <person name="Qian P.Y."/>
        </authorList>
    </citation>
    <scope>NUCLEOTIDE SEQUENCE</scope>
    <source>
        <strain evidence="3">P08H-3</strain>
    </source>
</reference>
<feature type="transmembrane region" description="Helical" evidence="1">
    <location>
        <begin position="21"/>
        <end position="41"/>
    </location>
</feature>
<gene>
    <name evidence="3" type="ORF">LSH36_1105g00037</name>
</gene>
<evidence type="ECO:0000259" key="2">
    <source>
        <dbReference type="Pfam" id="PF00685"/>
    </source>
</evidence>
<keyword evidence="4" id="KW-1185">Reference proteome</keyword>
<dbReference type="SUPFAM" id="SSF52540">
    <property type="entry name" value="P-loop containing nucleoside triphosphate hydrolases"/>
    <property type="match status" value="1"/>
</dbReference>
<dbReference type="InterPro" id="IPR052654">
    <property type="entry name" value="CS_Sulfotransferase"/>
</dbReference>
<dbReference type="InterPro" id="IPR027417">
    <property type="entry name" value="P-loop_NTPase"/>
</dbReference>
<proteinExistence type="predicted"/>
<dbReference type="PANTHER" id="PTHR15723">
    <property type="entry name" value="CARBOHYDRATE SULFOTRANSFERASE 15"/>
    <property type="match status" value="1"/>
</dbReference>
<dbReference type="GO" id="GO:0050659">
    <property type="term" value="F:N-acetylgalactosamine 4-sulfate 6-O-sulfotransferase activity"/>
    <property type="evidence" value="ECO:0007669"/>
    <property type="project" value="TreeGrafter"/>
</dbReference>
<organism evidence="3 4">
    <name type="scientific">Paralvinella palmiformis</name>
    <dbReference type="NCBI Taxonomy" id="53620"/>
    <lineage>
        <taxon>Eukaryota</taxon>
        <taxon>Metazoa</taxon>
        <taxon>Spiralia</taxon>
        <taxon>Lophotrochozoa</taxon>
        <taxon>Annelida</taxon>
        <taxon>Polychaeta</taxon>
        <taxon>Sedentaria</taxon>
        <taxon>Canalipalpata</taxon>
        <taxon>Terebellida</taxon>
        <taxon>Terebelliformia</taxon>
        <taxon>Alvinellidae</taxon>
        <taxon>Paralvinella</taxon>
    </lineage>
</organism>
<dbReference type="Pfam" id="PF00685">
    <property type="entry name" value="Sulfotransfer_1"/>
    <property type="match status" value="1"/>
</dbReference>
<keyword evidence="1" id="KW-0472">Membrane</keyword>
<name>A0AAD9IWL5_9ANNE</name>
<dbReference type="GO" id="GO:0019319">
    <property type="term" value="P:hexose biosynthetic process"/>
    <property type="evidence" value="ECO:0007669"/>
    <property type="project" value="TreeGrafter"/>
</dbReference>
<evidence type="ECO:0000256" key="1">
    <source>
        <dbReference type="SAM" id="Phobius"/>
    </source>
</evidence>
<dbReference type="InterPro" id="IPR000863">
    <property type="entry name" value="Sulfotransferase_dom"/>
</dbReference>
<feature type="domain" description="Sulfotransferase" evidence="2">
    <location>
        <begin position="24"/>
        <end position="281"/>
    </location>
</feature>
<protein>
    <recommendedName>
        <fullName evidence="2">Sulfotransferase domain-containing protein</fullName>
    </recommendedName>
</protein>
<evidence type="ECO:0000313" key="3">
    <source>
        <dbReference type="EMBL" id="KAK2141410.1"/>
    </source>
</evidence>
<comment type="caution">
    <text evidence="3">The sequence shown here is derived from an EMBL/GenBank/DDBJ whole genome shotgun (WGS) entry which is preliminary data.</text>
</comment>
<sequence length="288" mass="34454">MQKIIDKRKKSENLGWRIRCFPYFFLIGFTKCGTTDLFAALSHVPDIIRPFAKEAEFWQKYRLTDQIQKDGVILPRPTLGDYLDIYDEAAEHIRQYTIMTEDGFVYHPGVVGDLDPKTIWWYPNWKSIKGNENRDEPKYLTQHHLYHLSKEAKFLILLRNPVERTFSHYQFFAKKRNFTVRPKEFHDQIERFLQGFQTCFKEKSIRSCVYQPLVPSKEASDNLKGSIIGSLYYVFIKDWLSVYPREQFLFIKSEDYFKNRTATVMEILEFLKLKYDIDVVESWEISNF</sequence>
<dbReference type="PANTHER" id="PTHR15723:SF0">
    <property type="entry name" value="CARBOHYDRATE SULFOTRANSFERASE 15"/>
    <property type="match status" value="1"/>
</dbReference>
<dbReference type="EMBL" id="JAODUP010001105">
    <property type="protein sequence ID" value="KAK2141410.1"/>
    <property type="molecule type" value="Genomic_DNA"/>
</dbReference>
<accession>A0AAD9IWL5</accession>
<dbReference type="Gene3D" id="3.40.50.300">
    <property type="entry name" value="P-loop containing nucleotide triphosphate hydrolases"/>
    <property type="match status" value="1"/>
</dbReference>
<dbReference type="AlphaFoldDB" id="A0AAD9IWL5"/>
<keyword evidence="1" id="KW-1133">Transmembrane helix</keyword>
<dbReference type="Proteomes" id="UP001208570">
    <property type="component" value="Unassembled WGS sequence"/>
</dbReference>
<keyword evidence="1" id="KW-0812">Transmembrane</keyword>
<evidence type="ECO:0000313" key="4">
    <source>
        <dbReference type="Proteomes" id="UP001208570"/>
    </source>
</evidence>